<evidence type="ECO:0000256" key="2">
    <source>
        <dbReference type="PROSITE-ProRule" id="PRU00169"/>
    </source>
</evidence>
<comment type="caution">
    <text evidence="4">The sequence shown here is derived from an EMBL/GenBank/DDBJ whole genome shotgun (WGS) entry which is preliminary data.</text>
</comment>
<organism evidence="4 5">
    <name type="scientific">Candidatus Auribacter fodinae</name>
    <dbReference type="NCBI Taxonomy" id="2093366"/>
    <lineage>
        <taxon>Bacteria</taxon>
        <taxon>Pseudomonadati</taxon>
        <taxon>Candidatus Auribacterota</taxon>
        <taxon>Candidatus Auribacteria</taxon>
        <taxon>Candidatus Auribacterales</taxon>
        <taxon>Candidatus Auribacteraceae</taxon>
        <taxon>Candidatus Auribacter</taxon>
    </lineage>
</organism>
<protein>
    <submittedName>
        <fullName evidence="4">Response regulator</fullName>
    </submittedName>
</protein>
<feature type="modified residue" description="4-aspartylphosphate" evidence="2">
    <location>
        <position position="66"/>
    </location>
</feature>
<evidence type="ECO:0000259" key="3">
    <source>
        <dbReference type="PROSITE" id="PS50110"/>
    </source>
</evidence>
<reference evidence="4 5" key="1">
    <citation type="journal article" date="2017" name="ISME J.">
        <title>Energy and carbon metabolisms in a deep terrestrial subsurface fluid microbial community.</title>
        <authorList>
            <person name="Momper L."/>
            <person name="Jungbluth S.P."/>
            <person name="Lee M.D."/>
            <person name="Amend J.P."/>
        </authorList>
    </citation>
    <scope>NUCLEOTIDE SEQUENCE [LARGE SCALE GENOMIC DNA]</scope>
    <source>
        <strain evidence="4">SURF_26</strain>
    </source>
</reference>
<dbReference type="GO" id="GO:0000160">
    <property type="term" value="P:phosphorelay signal transduction system"/>
    <property type="evidence" value="ECO:0007669"/>
    <property type="project" value="InterPro"/>
</dbReference>
<accession>A0A3A4RAA5</accession>
<dbReference type="SUPFAM" id="SSF52172">
    <property type="entry name" value="CheY-like"/>
    <property type="match status" value="1"/>
</dbReference>
<name>A0A3A4RAA5_9BACT</name>
<dbReference type="CDD" id="cd00156">
    <property type="entry name" value="REC"/>
    <property type="match status" value="1"/>
</dbReference>
<dbReference type="PANTHER" id="PTHR44591:SF3">
    <property type="entry name" value="RESPONSE REGULATORY DOMAIN-CONTAINING PROTEIN"/>
    <property type="match status" value="1"/>
</dbReference>
<evidence type="ECO:0000313" key="4">
    <source>
        <dbReference type="EMBL" id="RJP61486.1"/>
    </source>
</evidence>
<sequence length="131" mass="15125">MRDRSYGDMRKKIVVADENRLIQNMLSRFLVKFGYDVICVDRGDEAYKIIMSLIDAKMSPAAIICDLDMPDCNGLELVRSLIADCIDIPTVLMTDENHHEDIEELSRKITLKRVQKPVEISDIIDFIKEYD</sequence>
<proteinExistence type="predicted"/>
<keyword evidence="1 2" id="KW-0597">Phosphoprotein</keyword>
<dbReference type="SMART" id="SM00448">
    <property type="entry name" value="REC"/>
    <property type="match status" value="1"/>
</dbReference>
<dbReference type="PROSITE" id="PS50110">
    <property type="entry name" value="RESPONSE_REGULATORY"/>
    <property type="match status" value="1"/>
</dbReference>
<dbReference type="Gene3D" id="3.40.50.2300">
    <property type="match status" value="1"/>
</dbReference>
<dbReference type="PANTHER" id="PTHR44591">
    <property type="entry name" value="STRESS RESPONSE REGULATOR PROTEIN 1"/>
    <property type="match status" value="1"/>
</dbReference>
<evidence type="ECO:0000313" key="5">
    <source>
        <dbReference type="Proteomes" id="UP000266426"/>
    </source>
</evidence>
<dbReference type="InterPro" id="IPR011006">
    <property type="entry name" value="CheY-like_superfamily"/>
</dbReference>
<gene>
    <name evidence="4" type="ORF">C4541_01760</name>
</gene>
<dbReference type="InterPro" id="IPR001789">
    <property type="entry name" value="Sig_transdc_resp-reg_receiver"/>
</dbReference>
<dbReference type="EMBL" id="QZJZ01000012">
    <property type="protein sequence ID" value="RJP61486.1"/>
    <property type="molecule type" value="Genomic_DNA"/>
</dbReference>
<evidence type="ECO:0000256" key="1">
    <source>
        <dbReference type="ARBA" id="ARBA00022553"/>
    </source>
</evidence>
<feature type="domain" description="Response regulatory" evidence="3">
    <location>
        <begin position="12"/>
        <end position="131"/>
    </location>
</feature>
<dbReference type="Proteomes" id="UP000266426">
    <property type="component" value="Unassembled WGS sequence"/>
</dbReference>
<dbReference type="AlphaFoldDB" id="A0A3A4RAA5"/>
<dbReference type="Pfam" id="PF00072">
    <property type="entry name" value="Response_reg"/>
    <property type="match status" value="1"/>
</dbReference>
<dbReference type="InterPro" id="IPR050595">
    <property type="entry name" value="Bact_response_regulator"/>
</dbReference>